<evidence type="ECO:0000256" key="5">
    <source>
        <dbReference type="ARBA" id="ARBA00022692"/>
    </source>
</evidence>
<dbReference type="NCBIfam" id="TIGR00739">
    <property type="entry name" value="yajC"/>
    <property type="match status" value="1"/>
</dbReference>
<dbReference type="AlphaFoldDB" id="A0A9W6W7F7"/>
<name>A0A9W6W7F7_9ACTN</name>
<dbReference type="PANTHER" id="PTHR33909">
    <property type="entry name" value="SEC TRANSLOCON ACCESSORY COMPLEX SUBUNIT YAJC"/>
    <property type="match status" value="1"/>
</dbReference>
<comment type="similarity">
    <text evidence="2">Belongs to the YajC family.</text>
</comment>
<evidence type="ECO:0000256" key="10">
    <source>
        <dbReference type="SAM" id="MobiDB-lite"/>
    </source>
</evidence>
<protein>
    <submittedName>
        <fullName evidence="12">Preprotein translocase subunit YajC</fullName>
    </submittedName>
</protein>
<evidence type="ECO:0000256" key="3">
    <source>
        <dbReference type="ARBA" id="ARBA00022448"/>
    </source>
</evidence>
<evidence type="ECO:0000256" key="7">
    <source>
        <dbReference type="ARBA" id="ARBA00022989"/>
    </source>
</evidence>
<keyword evidence="4" id="KW-1003">Cell membrane</keyword>
<keyword evidence="3" id="KW-0813">Transport</keyword>
<keyword evidence="9 11" id="KW-0472">Membrane</keyword>
<keyword evidence="6" id="KW-0653">Protein transport</keyword>
<dbReference type="Proteomes" id="UP001165079">
    <property type="component" value="Unassembled WGS sequence"/>
</dbReference>
<evidence type="ECO:0000256" key="6">
    <source>
        <dbReference type="ARBA" id="ARBA00022927"/>
    </source>
</evidence>
<keyword evidence="7 11" id="KW-1133">Transmembrane helix</keyword>
<evidence type="ECO:0000256" key="4">
    <source>
        <dbReference type="ARBA" id="ARBA00022475"/>
    </source>
</evidence>
<dbReference type="RefSeq" id="WP_285660678.1">
    <property type="nucleotide sequence ID" value="NZ_BSTX01000001.1"/>
</dbReference>
<feature type="region of interest" description="Disordered" evidence="10">
    <location>
        <begin position="95"/>
        <end position="132"/>
    </location>
</feature>
<evidence type="ECO:0000313" key="13">
    <source>
        <dbReference type="Proteomes" id="UP001165079"/>
    </source>
</evidence>
<dbReference type="EMBL" id="BSTX01000001">
    <property type="protein sequence ID" value="GLZ75441.1"/>
    <property type="molecule type" value="Genomic_DNA"/>
</dbReference>
<accession>A0A9W6W7F7</accession>
<feature type="compositionally biased region" description="Acidic residues" evidence="10">
    <location>
        <begin position="97"/>
        <end position="113"/>
    </location>
</feature>
<evidence type="ECO:0000256" key="2">
    <source>
        <dbReference type="ARBA" id="ARBA00006742"/>
    </source>
</evidence>
<organism evidence="12 13">
    <name type="scientific">Actinorhabdospora filicis</name>
    <dbReference type="NCBI Taxonomy" id="1785913"/>
    <lineage>
        <taxon>Bacteria</taxon>
        <taxon>Bacillati</taxon>
        <taxon>Actinomycetota</taxon>
        <taxon>Actinomycetes</taxon>
        <taxon>Micromonosporales</taxon>
        <taxon>Micromonosporaceae</taxon>
        <taxon>Actinorhabdospora</taxon>
    </lineage>
</organism>
<feature type="transmembrane region" description="Helical" evidence="11">
    <location>
        <begin position="13"/>
        <end position="31"/>
    </location>
</feature>
<reference evidence="12" key="1">
    <citation type="submission" date="2023-03" db="EMBL/GenBank/DDBJ databases">
        <title>Actinorhabdospora filicis NBRC 111898.</title>
        <authorList>
            <person name="Ichikawa N."/>
            <person name="Sato H."/>
            <person name="Tonouchi N."/>
        </authorList>
    </citation>
    <scope>NUCLEOTIDE SEQUENCE</scope>
    <source>
        <strain evidence="12">NBRC 111898</strain>
    </source>
</reference>
<evidence type="ECO:0000256" key="8">
    <source>
        <dbReference type="ARBA" id="ARBA00023010"/>
    </source>
</evidence>
<dbReference type="PRINTS" id="PR01853">
    <property type="entry name" value="YAJCTRNLCASE"/>
</dbReference>
<dbReference type="PANTHER" id="PTHR33909:SF1">
    <property type="entry name" value="SEC TRANSLOCON ACCESSORY COMPLEX SUBUNIT YAJC"/>
    <property type="match status" value="1"/>
</dbReference>
<keyword evidence="13" id="KW-1185">Reference proteome</keyword>
<dbReference type="GO" id="GO:0015031">
    <property type="term" value="P:protein transport"/>
    <property type="evidence" value="ECO:0007669"/>
    <property type="project" value="UniProtKB-KW"/>
</dbReference>
<dbReference type="GO" id="GO:0005886">
    <property type="term" value="C:plasma membrane"/>
    <property type="evidence" value="ECO:0007669"/>
    <property type="project" value="UniProtKB-SubCell"/>
</dbReference>
<evidence type="ECO:0000256" key="1">
    <source>
        <dbReference type="ARBA" id="ARBA00004162"/>
    </source>
</evidence>
<comment type="subcellular location">
    <subcellularLocation>
        <location evidence="1">Cell membrane</location>
        <topology evidence="1">Single-pass membrane protein</topology>
    </subcellularLocation>
</comment>
<comment type="caution">
    <text evidence="12">The sequence shown here is derived from an EMBL/GenBank/DDBJ whole genome shotgun (WGS) entry which is preliminary data.</text>
</comment>
<evidence type="ECO:0000313" key="12">
    <source>
        <dbReference type="EMBL" id="GLZ75441.1"/>
    </source>
</evidence>
<dbReference type="Pfam" id="PF02699">
    <property type="entry name" value="YajC"/>
    <property type="match status" value="1"/>
</dbReference>
<sequence length="132" mass="14317">MLLAESAAGGGNFLIWGLLALMFVAMYFFMIRPQKKRQREQQEMQQAAGPGTRIVTIGGLHGTIIANDDETVTLEISDGVQVVFARQAIGRVLPSENTDDVAEEAEEDAESGNEETVASVEETNDESTAKKN</sequence>
<dbReference type="InterPro" id="IPR003849">
    <property type="entry name" value="Preprotein_translocase_YajC"/>
</dbReference>
<evidence type="ECO:0000256" key="11">
    <source>
        <dbReference type="SAM" id="Phobius"/>
    </source>
</evidence>
<dbReference type="SMART" id="SM01323">
    <property type="entry name" value="YajC"/>
    <property type="match status" value="1"/>
</dbReference>
<keyword evidence="5 11" id="KW-0812">Transmembrane</keyword>
<evidence type="ECO:0000256" key="9">
    <source>
        <dbReference type="ARBA" id="ARBA00023136"/>
    </source>
</evidence>
<keyword evidence="8" id="KW-0811">Translocation</keyword>
<proteinExistence type="inferred from homology"/>
<gene>
    <name evidence="12" type="primary">yajC</name>
    <name evidence="12" type="ORF">Afil01_02480</name>
</gene>